<protein>
    <submittedName>
        <fullName evidence="1">Unannotated protein</fullName>
    </submittedName>
</protein>
<reference evidence="1" key="1">
    <citation type="submission" date="2020-05" db="EMBL/GenBank/DDBJ databases">
        <authorList>
            <person name="Chiriac C."/>
            <person name="Salcher M."/>
            <person name="Ghai R."/>
            <person name="Kavagutti S V."/>
        </authorList>
    </citation>
    <scope>NUCLEOTIDE SEQUENCE</scope>
</reference>
<evidence type="ECO:0000313" key="1">
    <source>
        <dbReference type="EMBL" id="CAB4772502.1"/>
    </source>
</evidence>
<sequence length="135" mass="14685">MCPAEFTFNLEEILMITLEISRSQKCGPLCGFHFCGRGIAFERSALNRCLFRVIASEVSGINNYATYDARGTKTNNGKIMTRLATTSRLPTVIDLTFMPKSVSVEVGPSFVEQTLLLGEEFIVGGDHPGSKTAGS</sequence>
<gene>
    <name evidence="1" type="ORF">UFOPK2894_00668</name>
</gene>
<dbReference type="EMBL" id="CAEZZQ010000031">
    <property type="protein sequence ID" value="CAB4772502.1"/>
    <property type="molecule type" value="Genomic_DNA"/>
</dbReference>
<accession>A0A6J6VJA4</accession>
<dbReference type="AlphaFoldDB" id="A0A6J6VJA4"/>
<name>A0A6J6VJA4_9ZZZZ</name>
<proteinExistence type="predicted"/>
<organism evidence="1">
    <name type="scientific">freshwater metagenome</name>
    <dbReference type="NCBI Taxonomy" id="449393"/>
    <lineage>
        <taxon>unclassified sequences</taxon>
        <taxon>metagenomes</taxon>
        <taxon>ecological metagenomes</taxon>
    </lineage>
</organism>